<proteinExistence type="predicted"/>
<evidence type="ECO:0000313" key="2">
    <source>
        <dbReference type="EMBL" id="VVC27274.1"/>
    </source>
</evidence>
<keyword evidence="3" id="KW-1185">Reference proteome</keyword>
<reference evidence="2 3" key="1">
    <citation type="submission" date="2019-08" db="EMBL/GenBank/DDBJ databases">
        <authorList>
            <person name="Alioto T."/>
            <person name="Alioto T."/>
            <person name="Gomez Garrido J."/>
        </authorList>
    </citation>
    <scope>NUCLEOTIDE SEQUENCE [LARGE SCALE GENOMIC DNA]</scope>
</reference>
<evidence type="ECO:0000313" key="3">
    <source>
        <dbReference type="Proteomes" id="UP000325440"/>
    </source>
</evidence>
<sequence>MKYPKKPSNGETAGNTALRGYEGKSTATNMNEGNFIRSVRLVTEFDPII</sequence>
<dbReference type="OrthoDB" id="6620643at2759"/>
<gene>
    <name evidence="2" type="ORF">CINCED_3A025919</name>
</gene>
<dbReference type="Proteomes" id="UP000325440">
    <property type="component" value="Unassembled WGS sequence"/>
</dbReference>
<organism evidence="2 3">
    <name type="scientific">Cinara cedri</name>
    <dbReference type="NCBI Taxonomy" id="506608"/>
    <lineage>
        <taxon>Eukaryota</taxon>
        <taxon>Metazoa</taxon>
        <taxon>Ecdysozoa</taxon>
        <taxon>Arthropoda</taxon>
        <taxon>Hexapoda</taxon>
        <taxon>Insecta</taxon>
        <taxon>Pterygota</taxon>
        <taxon>Neoptera</taxon>
        <taxon>Paraneoptera</taxon>
        <taxon>Hemiptera</taxon>
        <taxon>Sternorrhyncha</taxon>
        <taxon>Aphidomorpha</taxon>
        <taxon>Aphidoidea</taxon>
        <taxon>Aphididae</taxon>
        <taxon>Lachninae</taxon>
        <taxon>Cinara</taxon>
    </lineage>
</organism>
<name>A0A5E4M5G9_9HEMI</name>
<accession>A0A5E4M5G9</accession>
<evidence type="ECO:0000256" key="1">
    <source>
        <dbReference type="SAM" id="MobiDB-lite"/>
    </source>
</evidence>
<protein>
    <submittedName>
        <fullName evidence="2">Uncharacterized protein</fullName>
    </submittedName>
</protein>
<dbReference type="AlphaFoldDB" id="A0A5E4M5G9"/>
<dbReference type="EMBL" id="CABPRJ010000079">
    <property type="protein sequence ID" value="VVC27274.1"/>
    <property type="molecule type" value="Genomic_DNA"/>
</dbReference>
<feature type="region of interest" description="Disordered" evidence="1">
    <location>
        <begin position="1"/>
        <end position="29"/>
    </location>
</feature>